<reference evidence="2 3" key="1">
    <citation type="submission" date="2016-01" db="EMBL/GenBank/DDBJ databases">
        <title>The new phylogeny of the genus Mycobacterium.</title>
        <authorList>
            <person name="Tarcisio F."/>
            <person name="Conor M."/>
            <person name="Antonella G."/>
            <person name="Elisabetta G."/>
            <person name="Giulia F.S."/>
            <person name="Sara T."/>
            <person name="Anna F."/>
            <person name="Clotilde B."/>
            <person name="Roberto B."/>
            <person name="Veronica D.S."/>
            <person name="Fabio R."/>
            <person name="Monica P."/>
            <person name="Olivier J."/>
            <person name="Enrico T."/>
            <person name="Nicola S."/>
        </authorList>
    </citation>
    <scope>NUCLEOTIDE SEQUENCE [LARGE SCALE GENOMIC DNA]</scope>
    <source>
        <strain evidence="2 3">DSM 44616</strain>
    </source>
</reference>
<protein>
    <submittedName>
        <fullName evidence="2">Uncharacterized protein</fullName>
    </submittedName>
</protein>
<dbReference type="InterPro" id="IPR006311">
    <property type="entry name" value="TAT_signal"/>
</dbReference>
<keyword evidence="3" id="KW-1185">Reference proteome</keyword>
<proteinExistence type="predicted"/>
<evidence type="ECO:0000256" key="1">
    <source>
        <dbReference type="SAM" id="MobiDB-lite"/>
    </source>
</evidence>
<evidence type="ECO:0000313" key="2">
    <source>
        <dbReference type="EMBL" id="ORW69534.1"/>
    </source>
</evidence>
<accession>A0AAJ3NMG1</accession>
<evidence type="ECO:0000313" key="3">
    <source>
        <dbReference type="Proteomes" id="UP000193387"/>
    </source>
</evidence>
<organism evidence="2 3">
    <name type="scientific">Mycobacterium saskatchewanense</name>
    <dbReference type="NCBI Taxonomy" id="220927"/>
    <lineage>
        <taxon>Bacteria</taxon>
        <taxon>Bacillati</taxon>
        <taxon>Actinomycetota</taxon>
        <taxon>Actinomycetes</taxon>
        <taxon>Mycobacteriales</taxon>
        <taxon>Mycobacteriaceae</taxon>
        <taxon>Mycobacterium</taxon>
        <taxon>Mycobacterium simiae complex</taxon>
    </lineage>
</organism>
<sequence length="83" mass="8197">MRDVESPKPRRLIAATLIGAAVAVSAGVVGAPSASADPSAFGALSCNCQETAAPGSPARKEEVAQGIQQSMAGQSSPPRHAVG</sequence>
<dbReference type="AlphaFoldDB" id="A0AAJ3NMG1"/>
<feature type="region of interest" description="Disordered" evidence="1">
    <location>
        <begin position="51"/>
        <end position="83"/>
    </location>
</feature>
<dbReference type="Proteomes" id="UP000193387">
    <property type="component" value="Unassembled WGS sequence"/>
</dbReference>
<name>A0AAJ3NMG1_9MYCO</name>
<feature type="compositionally biased region" description="Polar residues" evidence="1">
    <location>
        <begin position="66"/>
        <end position="77"/>
    </location>
</feature>
<gene>
    <name evidence="2" type="ORF">AWC23_01155</name>
</gene>
<dbReference type="EMBL" id="LQPR01000045">
    <property type="protein sequence ID" value="ORW69534.1"/>
    <property type="molecule type" value="Genomic_DNA"/>
</dbReference>
<comment type="caution">
    <text evidence="2">The sequence shown here is derived from an EMBL/GenBank/DDBJ whole genome shotgun (WGS) entry which is preliminary data.</text>
</comment>
<dbReference type="RefSeq" id="WP_085256990.1">
    <property type="nucleotide sequence ID" value="NZ_AP022573.1"/>
</dbReference>
<dbReference type="PROSITE" id="PS51318">
    <property type="entry name" value="TAT"/>
    <property type="match status" value="1"/>
</dbReference>